<dbReference type="EMBL" id="CAADIA010000003">
    <property type="protein sequence ID" value="VFR23059.1"/>
    <property type="molecule type" value="Genomic_DNA"/>
</dbReference>
<proteinExistence type="predicted"/>
<protein>
    <recommendedName>
        <fullName evidence="3">Death on curing protein, Doc toxin</fullName>
    </recommendedName>
</protein>
<reference evidence="2" key="1">
    <citation type="submission" date="2019-03" db="EMBL/GenBank/DDBJ databases">
        <authorList>
            <person name="Danneels B."/>
        </authorList>
    </citation>
    <scope>NUCLEOTIDE SEQUENCE</scope>
</reference>
<dbReference type="AlphaFoldDB" id="A0A484SAR3"/>
<dbReference type="InterPro" id="IPR035093">
    <property type="entry name" value="RelE/ParE_toxin_dom_sf"/>
</dbReference>
<dbReference type="EMBL" id="CAADIF010000004">
    <property type="protein sequence ID" value="VFR59744.1"/>
    <property type="molecule type" value="Genomic_DNA"/>
</dbReference>
<dbReference type="Gene3D" id="3.30.2310.20">
    <property type="entry name" value="RelE-like"/>
    <property type="match status" value="1"/>
</dbReference>
<gene>
    <name evidence="1" type="ORF">ANK1_1875</name>
    <name evidence="2" type="ORF">ANK2_1876</name>
</gene>
<evidence type="ECO:0000313" key="1">
    <source>
        <dbReference type="EMBL" id="VFR23059.1"/>
    </source>
</evidence>
<organism evidence="2">
    <name type="scientific">plant metagenome</name>
    <dbReference type="NCBI Taxonomy" id="1297885"/>
    <lineage>
        <taxon>unclassified sequences</taxon>
        <taxon>metagenomes</taxon>
        <taxon>organismal metagenomes</taxon>
    </lineage>
</organism>
<accession>A0A484SAR3</accession>
<evidence type="ECO:0000313" key="2">
    <source>
        <dbReference type="EMBL" id="VFR59744.1"/>
    </source>
</evidence>
<sequence length="120" mass="13472">MAAMRVVIDPGYERAVAAALDLLIDQDALLAAERLLERALRFLPALLTQFPHAGRDFIARNPASDKVSMAVEHLHALLGDDIELREYLLDDYLALYAIRHETVTLLTLRHHRQSGFALVT</sequence>
<evidence type="ECO:0008006" key="3">
    <source>
        <dbReference type="Google" id="ProtNLM"/>
    </source>
</evidence>
<name>A0A484SAR3_9ZZZZ</name>